<evidence type="ECO:0000313" key="2">
    <source>
        <dbReference type="EMBL" id="GHE88418.1"/>
    </source>
</evidence>
<keyword evidence="3" id="KW-1185">Reference proteome</keyword>
<comment type="caution">
    <text evidence="2">The sequence shown here is derived from an EMBL/GenBank/DDBJ whole genome shotgun (WGS) entry which is preliminary data.</text>
</comment>
<sequence>MSDTKTIDPRELIKQARLYAKFGPVVMPAEHVRLITFLAEQELDVRDRKSAGSRRRYWRPEWSLLALSLLNLAGCIWWWAQWWLT</sequence>
<feature type="transmembrane region" description="Helical" evidence="1">
    <location>
        <begin position="62"/>
        <end position="80"/>
    </location>
</feature>
<keyword evidence="1" id="KW-0472">Membrane</keyword>
<gene>
    <name evidence="2" type="ORF">GCM10016455_05690</name>
</gene>
<evidence type="ECO:0000313" key="3">
    <source>
        <dbReference type="Proteomes" id="UP000609802"/>
    </source>
</evidence>
<reference evidence="3" key="1">
    <citation type="journal article" date="2019" name="Int. J. Syst. Evol. Microbiol.">
        <title>The Global Catalogue of Microorganisms (GCM) 10K type strain sequencing project: providing services to taxonomists for standard genome sequencing and annotation.</title>
        <authorList>
            <consortium name="The Broad Institute Genomics Platform"/>
            <consortium name="The Broad Institute Genome Sequencing Center for Infectious Disease"/>
            <person name="Wu L."/>
            <person name="Ma J."/>
        </authorList>
    </citation>
    <scope>NUCLEOTIDE SEQUENCE [LARGE SCALE GENOMIC DNA]</scope>
    <source>
        <strain evidence="3">KCTC 42443</strain>
    </source>
</reference>
<protein>
    <submittedName>
        <fullName evidence="2">Uncharacterized protein</fullName>
    </submittedName>
</protein>
<accession>A0ABQ3IQ22</accession>
<evidence type="ECO:0000256" key="1">
    <source>
        <dbReference type="SAM" id="Phobius"/>
    </source>
</evidence>
<organism evidence="2 3">
    <name type="scientific">Aliiroseovarius zhejiangensis</name>
    <dbReference type="NCBI Taxonomy" id="1632025"/>
    <lineage>
        <taxon>Bacteria</taxon>
        <taxon>Pseudomonadati</taxon>
        <taxon>Pseudomonadota</taxon>
        <taxon>Alphaproteobacteria</taxon>
        <taxon>Rhodobacterales</taxon>
        <taxon>Paracoccaceae</taxon>
        <taxon>Aliiroseovarius</taxon>
    </lineage>
</organism>
<dbReference type="Proteomes" id="UP000609802">
    <property type="component" value="Unassembled WGS sequence"/>
</dbReference>
<name>A0ABQ3IQ22_9RHOB</name>
<proteinExistence type="predicted"/>
<dbReference type="EMBL" id="BNCH01000001">
    <property type="protein sequence ID" value="GHE88418.1"/>
    <property type="molecule type" value="Genomic_DNA"/>
</dbReference>
<dbReference type="RefSeq" id="WP_191284952.1">
    <property type="nucleotide sequence ID" value="NZ_BNCH01000001.1"/>
</dbReference>
<keyword evidence="1" id="KW-1133">Transmembrane helix</keyword>
<keyword evidence="1" id="KW-0812">Transmembrane</keyword>